<gene>
    <name evidence="2" type="ORF">H9813_09220</name>
</gene>
<dbReference type="PANTHER" id="PTHR43000">
    <property type="entry name" value="DTDP-D-GLUCOSE 4,6-DEHYDRATASE-RELATED"/>
    <property type="match status" value="1"/>
</dbReference>
<evidence type="ECO:0000259" key="1">
    <source>
        <dbReference type="Pfam" id="PF16363"/>
    </source>
</evidence>
<dbReference type="EC" id="4.2.1.47" evidence="2"/>
<feature type="domain" description="NAD(P)-binding" evidence="1">
    <location>
        <begin position="11"/>
        <end position="55"/>
    </location>
</feature>
<dbReference type="InterPro" id="IPR036291">
    <property type="entry name" value="NAD(P)-bd_dom_sf"/>
</dbReference>
<dbReference type="Gene3D" id="3.40.50.720">
    <property type="entry name" value="NAD(P)-binding Rossmann-like Domain"/>
    <property type="match status" value="1"/>
</dbReference>
<comment type="caution">
    <text evidence="2">The sequence shown here is derived from an EMBL/GenBank/DDBJ whole genome shotgun (WGS) entry which is preliminary data.</text>
</comment>
<proteinExistence type="predicted"/>
<dbReference type="EMBL" id="DXBV01000092">
    <property type="protein sequence ID" value="HIZ31388.1"/>
    <property type="molecule type" value="Genomic_DNA"/>
</dbReference>
<reference evidence="2" key="2">
    <citation type="submission" date="2021-04" db="EMBL/GenBank/DDBJ databases">
        <authorList>
            <person name="Gilroy R."/>
        </authorList>
    </citation>
    <scope>NUCLEOTIDE SEQUENCE</scope>
    <source>
        <strain evidence="2">ChiGjej4B4-18154</strain>
    </source>
</reference>
<protein>
    <submittedName>
        <fullName evidence="2">GDP-mannose 4,6-dehydratase</fullName>
        <ecNumber evidence="2">4.2.1.47</ecNumber>
    </submittedName>
</protein>
<keyword evidence="2" id="KW-0456">Lyase</keyword>
<dbReference type="SUPFAM" id="SSF51735">
    <property type="entry name" value="NAD(P)-binding Rossmann-fold domains"/>
    <property type="match status" value="1"/>
</dbReference>
<dbReference type="Pfam" id="PF16363">
    <property type="entry name" value="GDP_Man_Dehyd"/>
    <property type="match status" value="1"/>
</dbReference>
<evidence type="ECO:0000313" key="3">
    <source>
        <dbReference type="Proteomes" id="UP000824035"/>
    </source>
</evidence>
<dbReference type="AlphaFoldDB" id="A0A9D2IZW0"/>
<dbReference type="Proteomes" id="UP000824035">
    <property type="component" value="Unassembled WGS sequence"/>
</dbReference>
<organism evidence="2 3">
    <name type="scientific">Candidatus Allofournierella merdipullorum</name>
    <dbReference type="NCBI Taxonomy" id="2838595"/>
    <lineage>
        <taxon>Bacteria</taxon>
        <taxon>Bacillati</taxon>
        <taxon>Bacillota</taxon>
        <taxon>Clostridia</taxon>
        <taxon>Eubacteriales</taxon>
        <taxon>Oscillospiraceae</taxon>
        <taxon>Allofournierella</taxon>
    </lineage>
</organism>
<sequence>AQLHDRLQDDGISEDLIKHVADRLGHDRRYGIDPTKIKNELGWYPETTFEVGIVKTIDWYLAHEEWMNNVTSGNYQKYYEEMYKNR</sequence>
<feature type="non-terminal residue" evidence="2">
    <location>
        <position position="1"/>
    </location>
</feature>
<dbReference type="Gene3D" id="3.90.25.10">
    <property type="entry name" value="UDP-galactose 4-epimerase, domain 1"/>
    <property type="match status" value="1"/>
</dbReference>
<dbReference type="GO" id="GO:0008446">
    <property type="term" value="F:GDP-mannose 4,6-dehydratase activity"/>
    <property type="evidence" value="ECO:0007669"/>
    <property type="project" value="UniProtKB-EC"/>
</dbReference>
<evidence type="ECO:0000313" key="2">
    <source>
        <dbReference type="EMBL" id="HIZ31388.1"/>
    </source>
</evidence>
<accession>A0A9D2IZW0</accession>
<reference evidence="2" key="1">
    <citation type="journal article" date="2021" name="PeerJ">
        <title>Extensive microbial diversity within the chicken gut microbiome revealed by metagenomics and culture.</title>
        <authorList>
            <person name="Gilroy R."/>
            <person name="Ravi A."/>
            <person name="Getino M."/>
            <person name="Pursley I."/>
            <person name="Horton D.L."/>
            <person name="Alikhan N.F."/>
            <person name="Baker D."/>
            <person name="Gharbi K."/>
            <person name="Hall N."/>
            <person name="Watson M."/>
            <person name="Adriaenssens E.M."/>
            <person name="Foster-Nyarko E."/>
            <person name="Jarju S."/>
            <person name="Secka A."/>
            <person name="Antonio M."/>
            <person name="Oren A."/>
            <person name="Chaudhuri R.R."/>
            <person name="La Ragione R."/>
            <person name="Hildebrand F."/>
            <person name="Pallen M.J."/>
        </authorList>
    </citation>
    <scope>NUCLEOTIDE SEQUENCE</scope>
    <source>
        <strain evidence="2">ChiGjej4B4-18154</strain>
    </source>
</reference>
<dbReference type="InterPro" id="IPR016040">
    <property type="entry name" value="NAD(P)-bd_dom"/>
</dbReference>
<name>A0A9D2IZW0_9FIRM</name>